<dbReference type="Gene3D" id="1.10.3730.20">
    <property type="match status" value="1"/>
</dbReference>
<sequence length="311" mass="33501">MTSAPAAPEKNAMKPAAKPAQDRPLAGLLWMLGTTLSFTAVNVIVHYLGSNLPATQTSFVRFAWGWVFVAPALWHILHMKLSPKVWGLFGLRGLLQAIAVLMWFYAMARIPIADVTAIGYLNPIVVSLGGALLLGEGFAWRRGVAVVVALIGALVILRPGMRAIEPGHVAQLGAAFFFGLSYLMMKRLSGLAPATVVVALMTVVVTLCLAPLAVLNWQPMTWSENLWLGATALFATLGHYCMTRAFACAPVTVTQPVVFLQLVWASSAGYVLFGEALDPFVFLGAAMIVGAVSYMAWREAVMKRRKAAQQS</sequence>
<organism evidence="8 9">
    <name type="scientific">Rhodobacter aestuarii</name>
    <dbReference type="NCBI Taxonomy" id="453582"/>
    <lineage>
        <taxon>Bacteria</taxon>
        <taxon>Pseudomonadati</taxon>
        <taxon>Pseudomonadota</taxon>
        <taxon>Alphaproteobacteria</taxon>
        <taxon>Rhodobacterales</taxon>
        <taxon>Rhodobacter group</taxon>
        <taxon>Rhodobacter</taxon>
    </lineage>
</organism>
<evidence type="ECO:0000256" key="1">
    <source>
        <dbReference type="ARBA" id="ARBA00004141"/>
    </source>
</evidence>
<feature type="domain" description="EamA" evidence="7">
    <location>
        <begin position="167"/>
        <end position="294"/>
    </location>
</feature>
<dbReference type="PANTHER" id="PTHR22911">
    <property type="entry name" value="ACYL-MALONYL CONDENSING ENZYME-RELATED"/>
    <property type="match status" value="1"/>
</dbReference>
<evidence type="ECO:0000256" key="4">
    <source>
        <dbReference type="ARBA" id="ARBA00022989"/>
    </source>
</evidence>
<proteinExistence type="inferred from homology"/>
<feature type="domain" description="EamA" evidence="7">
    <location>
        <begin position="26"/>
        <end position="157"/>
    </location>
</feature>
<feature type="transmembrane region" description="Helical" evidence="6">
    <location>
        <begin position="28"/>
        <end position="47"/>
    </location>
</feature>
<reference evidence="9" key="1">
    <citation type="submission" date="2017-01" db="EMBL/GenBank/DDBJ databases">
        <authorList>
            <person name="Varghese N."/>
            <person name="Submissions S."/>
        </authorList>
    </citation>
    <scope>NUCLEOTIDE SEQUENCE [LARGE SCALE GENOMIC DNA]</scope>
    <source>
        <strain evidence="9">DSM 19945</strain>
    </source>
</reference>
<keyword evidence="3 6" id="KW-0812">Transmembrane</keyword>
<dbReference type="Pfam" id="PF00892">
    <property type="entry name" value="EamA"/>
    <property type="match status" value="2"/>
</dbReference>
<protein>
    <submittedName>
        <fullName evidence="8">Threonine/homoserine efflux transporter RhtA</fullName>
    </submittedName>
</protein>
<keyword evidence="4 6" id="KW-1133">Transmembrane helix</keyword>
<feature type="transmembrane region" description="Helical" evidence="6">
    <location>
        <begin position="143"/>
        <end position="161"/>
    </location>
</feature>
<evidence type="ECO:0000256" key="5">
    <source>
        <dbReference type="ARBA" id="ARBA00023136"/>
    </source>
</evidence>
<feature type="transmembrane region" description="Helical" evidence="6">
    <location>
        <begin position="279"/>
        <end position="297"/>
    </location>
</feature>
<dbReference type="InterPro" id="IPR000620">
    <property type="entry name" value="EamA_dom"/>
</dbReference>
<dbReference type="Proteomes" id="UP000186221">
    <property type="component" value="Unassembled WGS sequence"/>
</dbReference>
<keyword evidence="9" id="KW-1185">Reference proteome</keyword>
<dbReference type="EMBL" id="FTOG01000001">
    <property type="protein sequence ID" value="SIS43535.1"/>
    <property type="molecule type" value="Genomic_DNA"/>
</dbReference>
<comment type="subcellular location">
    <subcellularLocation>
        <location evidence="1">Membrane</location>
        <topology evidence="1">Multi-pass membrane protein</topology>
    </subcellularLocation>
</comment>
<feature type="transmembrane region" description="Helical" evidence="6">
    <location>
        <begin position="167"/>
        <end position="184"/>
    </location>
</feature>
<dbReference type="PANTHER" id="PTHR22911:SF6">
    <property type="entry name" value="SOLUTE CARRIER FAMILY 35 MEMBER G1"/>
    <property type="match status" value="1"/>
</dbReference>
<gene>
    <name evidence="8" type="ORF">SAMN05421580_101273</name>
</gene>
<evidence type="ECO:0000313" key="8">
    <source>
        <dbReference type="EMBL" id="SIS43535.1"/>
    </source>
</evidence>
<evidence type="ECO:0000256" key="2">
    <source>
        <dbReference type="ARBA" id="ARBA00009853"/>
    </source>
</evidence>
<feature type="transmembrane region" description="Helical" evidence="6">
    <location>
        <begin position="112"/>
        <end position="134"/>
    </location>
</feature>
<dbReference type="STRING" id="453582.SAMN05421580_101273"/>
<accession>A0A1N7J2D7</accession>
<evidence type="ECO:0000313" key="9">
    <source>
        <dbReference type="Proteomes" id="UP000186221"/>
    </source>
</evidence>
<feature type="transmembrane region" description="Helical" evidence="6">
    <location>
        <begin position="89"/>
        <end position="106"/>
    </location>
</feature>
<feature type="transmembrane region" description="Helical" evidence="6">
    <location>
        <begin position="59"/>
        <end position="77"/>
    </location>
</feature>
<comment type="similarity">
    <text evidence="2">Belongs to the drug/metabolite transporter (DMT) superfamily. 10 TMS drug/metabolite exporter (DME) (TC 2.A.7.3) family.</text>
</comment>
<feature type="transmembrane region" description="Helical" evidence="6">
    <location>
        <begin position="191"/>
        <end position="214"/>
    </location>
</feature>
<dbReference type="InterPro" id="IPR037185">
    <property type="entry name" value="EmrE-like"/>
</dbReference>
<evidence type="ECO:0000256" key="6">
    <source>
        <dbReference type="SAM" id="Phobius"/>
    </source>
</evidence>
<feature type="transmembrane region" description="Helical" evidence="6">
    <location>
        <begin position="253"/>
        <end position="273"/>
    </location>
</feature>
<dbReference type="AlphaFoldDB" id="A0A1N7J2D7"/>
<dbReference type="RefSeq" id="WP_245826406.1">
    <property type="nucleotide sequence ID" value="NZ_FTOG01000001.1"/>
</dbReference>
<keyword evidence="5 6" id="KW-0472">Membrane</keyword>
<dbReference type="GO" id="GO:0016020">
    <property type="term" value="C:membrane"/>
    <property type="evidence" value="ECO:0007669"/>
    <property type="project" value="UniProtKB-SubCell"/>
</dbReference>
<evidence type="ECO:0000259" key="7">
    <source>
        <dbReference type="Pfam" id="PF00892"/>
    </source>
</evidence>
<name>A0A1N7J2D7_9RHOB</name>
<dbReference type="SUPFAM" id="SSF103481">
    <property type="entry name" value="Multidrug resistance efflux transporter EmrE"/>
    <property type="match status" value="2"/>
</dbReference>
<evidence type="ECO:0000256" key="3">
    <source>
        <dbReference type="ARBA" id="ARBA00022692"/>
    </source>
</evidence>